<keyword evidence="3 7" id="KW-0808">Transferase</keyword>
<dbReference type="InterPro" id="IPR007691">
    <property type="entry name" value="LpxD"/>
</dbReference>
<evidence type="ECO:0000256" key="4">
    <source>
        <dbReference type="ARBA" id="ARBA00022737"/>
    </source>
</evidence>
<dbReference type="PANTHER" id="PTHR43378">
    <property type="entry name" value="UDP-3-O-ACYLGLUCOSAMINE N-ACYLTRANSFERASE"/>
    <property type="match status" value="1"/>
</dbReference>
<proteinExistence type="inferred from homology"/>
<evidence type="ECO:0000313" key="11">
    <source>
        <dbReference type="Proteomes" id="UP000014821"/>
    </source>
</evidence>
<comment type="subunit">
    <text evidence="7">Homotrimer.</text>
</comment>
<keyword evidence="4 7" id="KW-0677">Repeat</keyword>
<evidence type="ECO:0000256" key="3">
    <source>
        <dbReference type="ARBA" id="ARBA00022679"/>
    </source>
</evidence>
<dbReference type="Gene3D" id="3.40.1390.10">
    <property type="entry name" value="MurE/MurF, N-terminal domain"/>
    <property type="match status" value="1"/>
</dbReference>
<dbReference type="Proteomes" id="UP000014821">
    <property type="component" value="Unassembled WGS sequence"/>
</dbReference>
<organism evidence="10 11">
    <name type="scientific">Chlamydia avium</name>
    <dbReference type="NCBI Taxonomy" id="1457141"/>
    <lineage>
        <taxon>Bacteria</taxon>
        <taxon>Pseudomonadati</taxon>
        <taxon>Chlamydiota</taxon>
        <taxon>Chlamydiia</taxon>
        <taxon>Chlamydiales</taxon>
        <taxon>Chlamydiaceae</taxon>
        <taxon>Chlamydia/Chlamydophila group</taxon>
        <taxon>Chlamydia</taxon>
    </lineage>
</organism>
<protein>
    <recommendedName>
        <fullName evidence="7">UDP-3-O-acylglucosamine N-acyltransferase</fullName>
        <ecNumber evidence="7">2.3.1.191</ecNumber>
    </recommendedName>
</protein>
<dbReference type="Gene3D" id="2.160.10.10">
    <property type="entry name" value="Hexapeptide repeat proteins"/>
    <property type="match status" value="1"/>
</dbReference>
<evidence type="ECO:0000259" key="9">
    <source>
        <dbReference type="Pfam" id="PF25087"/>
    </source>
</evidence>
<comment type="catalytic activity">
    <reaction evidence="7">
        <text>a UDP-3-O-[(3R)-3-hydroxyacyl]-alpha-D-glucosamine + a (3R)-hydroxyacyl-[ACP] = a UDP-2-N,3-O-bis[(3R)-3-hydroxyacyl]-alpha-D-glucosamine + holo-[ACP] + H(+)</text>
        <dbReference type="Rhea" id="RHEA:53836"/>
        <dbReference type="Rhea" id="RHEA-COMP:9685"/>
        <dbReference type="Rhea" id="RHEA-COMP:9945"/>
        <dbReference type="ChEBI" id="CHEBI:15378"/>
        <dbReference type="ChEBI" id="CHEBI:64479"/>
        <dbReference type="ChEBI" id="CHEBI:78827"/>
        <dbReference type="ChEBI" id="CHEBI:137740"/>
        <dbReference type="ChEBI" id="CHEBI:137748"/>
        <dbReference type="EC" id="2.3.1.191"/>
    </reaction>
</comment>
<evidence type="ECO:0000313" key="10">
    <source>
        <dbReference type="EMBL" id="EPP38143.1"/>
    </source>
</evidence>
<dbReference type="HAMAP" id="MF_00523">
    <property type="entry name" value="LpxD"/>
    <property type="match status" value="1"/>
</dbReference>
<dbReference type="PANTHER" id="PTHR43378:SF2">
    <property type="entry name" value="UDP-3-O-ACYLGLUCOSAMINE N-ACYLTRANSFERASE 1, MITOCHONDRIAL-RELATED"/>
    <property type="match status" value="1"/>
</dbReference>
<dbReference type="Pfam" id="PF00132">
    <property type="entry name" value="Hexapep"/>
    <property type="match status" value="1"/>
</dbReference>
<dbReference type="Pfam" id="PF04613">
    <property type="entry name" value="LpxD"/>
    <property type="match status" value="1"/>
</dbReference>
<keyword evidence="2 7" id="KW-0441">Lipid A biosynthesis</keyword>
<dbReference type="RefSeq" id="WP_020356180.1">
    <property type="nucleotide sequence ID" value="NZ_KE360587.1"/>
</dbReference>
<evidence type="ECO:0000256" key="7">
    <source>
        <dbReference type="HAMAP-Rule" id="MF_00523"/>
    </source>
</evidence>
<dbReference type="InterPro" id="IPR001451">
    <property type="entry name" value="Hexapep"/>
</dbReference>
<dbReference type="EMBL" id="ATND01000002">
    <property type="protein sequence ID" value="EPP38143.1"/>
    <property type="molecule type" value="Genomic_DNA"/>
</dbReference>
<dbReference type="GO" id="GO:0016746">
    <property type="term" value="F:acyltransferase activity"/>
    <property type="evidence" value="ECO:0007669"/>
    <property type="project" value="UniProtKB-KW"/>
</dbReference>
<dbReference type="NCBIfam" id="TIGR01853">
    <property type="entry name" value="lipid_A_lpxD"/>
    <property type="match status" value="1"/>
</dbReference>
<evidence type="ECO:0000259" key="8">
    <source>
        <dbReference type="Pfam" id="PF04613"/>
    </source>
</evidence>
<keyword evidence="5 7" id="KW-0443">Lipid metabolism</keyword>
<dbReference type="CDD" id="cd03352">
    <property type="entry name" value="LbH_LpxD"/>
    <property type="match status" value="1"/>
</dbReference>
<dbReference type="EC" id="2.3.1.191" evidence="7"/>
<gene>
    <name evidence="7 10" type="primary">lpxD</name>
    <name evidence="10" type="ORF">CP10881SC42_0694</name>
</gene>
<evidence type="ECO:0000256" key="2">
    <source>
        <dbReference type="ARBA" id="ARBA00022556"/>
    </source>
</evidence>
<keyword evidence="11" id="KW-1185">Reference proteome</keyword>
<dbReference type="InterPro" id="IPR020573">
    <property type="entry name" value="UDP_GlcNAc_AcTrfase_non-rep"/>
</dbReference>
<feature type="active site" description="Proton acceptor" evidence="7">
    <location>
        <position position="248"/>
    </location>
</feature>
<dbReference type="InterPro" id="IPR056729">
    <property type="entry name" value="GMPPB_C"/>
</dbReference>
<comment type="similarity">
    <text evidence="7">Belongs to the transferase hexapeptide repeat family. LpxD subfamily.</text>
</comment>
<sequence>MSKKLAYTLQQLADLLQVEAQGNVETLISGVEDINEAQPHHVTFLDNEKYARFIKTTQAGAIILSKAQAQKYGDLNKNFLIVSELPAIAFQKCIELFISSIDSGFKGIHPTAVIHPSAHIGKNVCIEPYAVICQQACIEDNSFIGAGSIIGAGSTLGEGCVIHPKVVIQERVVLGKRVIIQPGAVIGSSGFGYITNAFGRHKHLKHLGQVIIENDVEIGANTTIDRGRFKNTIIGEGTKIDNQVQIAHHIEIGQHCIIVAQVGIAGSTKIGHHVIIGGQTGITGHISITDHVIMMAQTGVTKSITSPGIYGGAPARPYQEIHRQVAKIRNLPKLEERMSILEEKIKELSMTNASHGIASADLQ</sequence>
<reference evidence="10" key="1">
    <citation type="submission" date="2013-04" db="EMBL/GenBank/DDBJ databases">
        <title>Genome sequence of Chlamydia psittaci 10_881_SC42.</title>
        <authorList>
            <person name="Huot-Creasy H."/>
            <person name="McCracken C.L."/>
            <person name="Humphries M."/>
            <person name="Sachse K."/>
            <person name="Laroucau K."/>
            <person name="Bavoil P."/>
            <person name="Myers G.S."/>
        </authorList>
    </citation>
    <scope>NUCLEOTIDE SEQUENCE [LARGE SCALE GENOMIC DNA]</scope>
    <source>
        <strain evidence="10">10_881_SC42</strain>
    </source>
</reference>
<feature type="domain" description="Mannose-1-phosphate guanyltransferase C-terminal" evidence="9">
    <location>
        <begin position="108"/>
        <end position="186"/>
    </location>
</feature>
<feature type="domain" description="UDP-3-O-[3-hydroxymyristoyl] glucosamine N-acyltransferase non-repeat region" evidence="8">
    <location>
        <begin position="26"/>
        <end position="96"/>
    </location>
</feature>
<dbReference type="NCBIfam" id="NF002060">
    <property type="entry name" value="PRK00892.1"/>
    <property type="match status" value="1"/>
</dbReference>
<keyword evidence="6 7" id="KW-0012">Acyltransferase</keyword>
<comment type="pathway">
    <text evidence="7">Bacterial outer membrane biogenesis; LPS lipid A biosynthesis.</text>
</comment>
<evidence type="ECO:0000256" key="6">
    <source>
        <dbReference type="ARBA" id="ARBA00023315"/>
    </source>
</evidence>
<dbReference type="SUPFAM" id="SSF51161">
    <property type="entry name" value="Trimeric LpxA-like enzymes"/>
    <property type="match status" value="1"/>
</dbReference>
<name>A0ABP2X5P7_9CHLA</name>
<keyword evidence="1 7" id="KW-0444">Lipid biosynthesis</keyword>
<dbReference type="Gene3D" id="1.20.5.170">
    <property type="match status" value="1"/>
</dbReference>
<evidence type="ECO:0000256" key="5">
    <source>
        <dbReference type="ARBA" id="ARBA00023098"/>
    </source>
</evidence>
<comment type="function">
    <text evidence="7">Catalyzes the N-acylation of UDP-3-O-acylglucosamine using 3-hydroxyacyl-ACP as the acyl donor. Is involved in the biosynthesis of lipid A, a phosphorylated glycolipid that anchors the lipopolysaccharide to the outer membrane of the cell.</text>
</comment>
<evidence type="ECO:0000256" key="1">
    <source>
        <dbReference type="ARBA" id="ARBA00022516"/>
    </source>
</evidence>
<dbReference type="InterPro" id="IPR011004">
    <property type="entry name" value="Trimer_LpxA-like_sf"/>
</dbReference>
<accession>A0ABP2X5P7</accession>
<dbReference type="Pfam" id="PF25087">
    <property type="entry name" value="GMPPB_C"/>
    <property type="match status" value="1"/>
</dbReference>
<comment type="caution">
    <text evidence="10">The sequence shown here is derived from an EMBL/GenBank/DDBJ whole genome shotgun (WGS) entry which is preliminary data.</text>
</comment>